<gene>
    <name evidence="2" type="ORF">Ae201684_010697</name>
</gene>
<accession>A0A6G0WX25</accession>
<dbReference type="VEuPathDB" id="FungiDB:AeMF1_015195"/>
<dbReference type="AlphaFoldDB" id="A0A6G0WX25"/>
<comment type="caution">
    <text evidence="2">The sequence shown here is derived from an EMBL/GenBank/DDBJ whole genome shotgun (WGS) entry which is preliminary data.</text>
</comment>
<feature type="region of interest" description="Disordered" evidence="1">
    <location>
        <begin position="105"/>
        <end position="138"/>
    </location>
</feature>
<feature type="compositionally biased region" description="Low complexity" evidence="1">
    <location>
        <begin position="109"/>
        <end position="120"/>
    </location>
</feature>
<protein>
    <submittedName>
        <fullName evidence="2">Uncharacterized protein</fullName>
    </submittedName>
</protein>
<organism evidence="2 3">
    <name type="scientific">Aphanomyces euteiches</name>
    <dbReference type="NCBI Taxonomy" id="100861"/>
    <lineage>
        <taxon>Eukaryota</taxon>
        <taxon>Sar</taxon>
        <taxon>Stramenopiles</taxon>
        <taxon>Oomycota</taxon>
        <taxon>Saprolegniomycetes</taxon>
        <taxon>Saprolegniales</taxon>
        <taxon>Verrucalvaceae</taxon>
        <taxon>Aphanomyces</taxon>
    </lineage>
</organism>
<dbReference type="EMBL" id="VJMJ01000137">
    <property type="protein sequence ID" value="KAF0732044.1"/>
    <property type="molecule type" value="Genomic_DNA"/>
</dbReference>
<dbReference type="Proteomes" id="UP000481153">
    <property type="component" value="Unassembled WGS sequence"/>
</dbReference>
<evidence type="ECO:0000313" key="2">
    <source>
        <dbReference type="EMBL" id="KAF0732044.1"/>
    </source>
</evidence>
<feature type="region of interest" description="Disordered" evidence="1">
    <location>
        <begin position="20"/>
        <end position="59"/>
    </location>
</feature>
<evidence type="ECO:0000313" key="3">
    <source>
        <dbReference type="Proteomes" id="UP000481153"/>
    </source>
</evidence>
<evidence type="ECO:0000256" key="1">
    <source>
        <dbReference type="SAM" id="MobiDB-lite"/>
    </source>
</evidence>
<reference evidence="2 3" key="1">
    <citation type="submission" date="2019-07" db="EMBL/GenBank/DDBJ databases">
        <title>Genomics analysis of Aphanomyces spp. identifies a new class of oomycete effector associated with host adaptation.</title>
        <authorList>
            <person name="Gaulin E."/>
        </authorList>
    </citation>
    <scope>NUCLEOTIDE SEQUENCE [LARGE SCALE GENOMIC DNA]</scope>
    <source>
        <strain evidence="2 3">ATCC 201684</strain>
    </source>
</reference>
<proteinExistence type="predicted"/>
<name>A0A6G0WX25_9STRA</name>
<sequence length="289" mass="33142">MADPSQEAMLLYVRNMQSNLENSAPQHKPEKRPFFSRFSFRKRPQEPKDDVWIPLLSHRPESPRPSFLDRLSFLKPREPETPKLVDEDEPRSPSFLDRLSFLKPRNSDSSRLSLSSRPSPVHFVQKISSRDDDTDSDDSIMSELPSPIADMAIAYLSSPPPPAPRSSDVSVHHTMRLRRLGVPNHAPRHHGGLESSRSSMYKSMRAAQEAELIRMRQEDVNMAINETEVAQMTMEDVNVIQKPPTKPKTVFVIRRAMSPVARPTLQYDLVDHETSWFDESWASMRGPNY</sequence>
<keyword evidence="3" id="KW-1185">Reference proteome</keyword>